<accession>A0A812VRV4</accession>
<evidence type="ECO:0000256" key="5">
    <source>
        <dbReference type="ARBA" id="ARBA00022857"/>
    </source>
</evidence>
<sequence>MVATGLQDRSRSPRKTDDAKIIDGRRIAAALCDDVKAATTELQAKYGVTPGLAIIEVGNHSFGQLIDCLRPEKADEQKINLSNFAELKAKMAERCGMHAQILRFSETVQQSRLLKIISDLMADASIHGIVVELPLPQHLNEVEILQAIGPAKDVDGLSFSNLGRVLAAGGYKFGAEPESRPTVPMGVMELLLRSHVDLHSKHAVVLGRSSTVGAPLAALLTAHDCTVTTCHSQTANLQEHIRQADILVSCAGRPGLVRGEWIKPGAVVIDVGMNVVPDAQRGQRIVGDVCFQEALSKVSKITPVPGGVGQISFAILMRNVLNLARHSVSLTRLGIGPSGHEMFRCADVLRFPDIGLKVPRVLLPRKGLDLTKWCVIACDQYTSQPQYWKDVKGSVGDSPSTLNLIFPEVYLGDAKANQQIIRGIRDKMHEYDRDRILVPQHPGFVLIDRKTPHVASRKGLLVALDLDMYSFAKGSQSLIRPTEKTIPERLPPRIAIREQSPLELPHILVLIDDPKRTVIEPLFNRCGDFPKLYDFELMKGSGLLKGFHVAQSDAVEGVVQALRALASREAFEERYGASKDQEVILFPVGDGNHSLATAKQCWENLKRKGADPEDHPARHALVELVNIHDEGMTFEPIHRLVFNVDVEKALVEFQQKLMDLGWGPVTILKGASLSTVSDKPGCHYIEFRSKQSSGVIAVHGAKLVLEVATLTTWLDPFLAANPKASVDYVHGEEVISEKTAEDGTLAFLLPIMDKNDLVKTVVREGVLPRKTFSMGAADEKRFYFECQRIAVSSPRDLARAWFEPGPSMMEWRAACTAVTVPKKDDHPRDRVWILGGVNERSERLRTTEWLDVVPLERRMPRSQDFAGLAPAQEATAVEAPPEGEPAEGEKQEGAEASKDEDTGEAADAADGTDNADAADADDPEESLPTKEEPTEVSQTEAAGTSINETFQPGPPLTSARSGLAAVRLSDTVVLVAGGVGADGEALDTTEFYDFDGRKEEMQEGPLLSWGCDRQFGFSYFAASRAA</sequence>
<evidence type="ECO:0000313" key="11">
    <source>
        <dbReference type="EMBL" id="CAE7639252.1"/>
    </source>
</evidence>
<dbReference type="OrthoDB" id="5126881at2759"/>
<dbReference type="Pfam" id="PF02882">
    <property type="entry name" value="THF_DHG_CYH_C"/>
    <property type="match status" value="1"/>
</dbReference>
<dbReference type="Pfam" id="PF06245">
    <property type="entry name" value="DUF1015"/>
    <property type="match status" value="1"/>
</dbReference>
<dbReference type="InterPro" id="IPR046346">
    <property type="entry name" value="Aminoacid_DH-like_N_sf"/>
</dbReference>
<dbReference type="InterPro" id="IPR020631">
    <property type="entry name" value="THF_DH/CycHdrlase_NAD-bd_dom"/>
</dbReference>
<dbReference type="InterPro" id="IPR036291">
    <property type="entry name" value="NAD(P)-bd_dom_sf"/>
</dbReference>
<dbReference type="GO" id="GO:0035999">
    <property type="term" value="P:tetrahydrofolate interconversion"/>
    <property type="evidence" value="ECO:0007669"/>
    <property type="project" value="TreeGrafter"/>
</dbReference>
<keyword evidence="6" id="KW-0560">Oxidoreductase</keyword>
<feature type="domain" description="Tetrahydrofolate dehydrogenase/cyclohydrolase catalytic" evidence="9">
    <location>
        <begin position="22"/>
        <end position="155"/>
    </location>
</feature>
<feature type="compositionally biased region" description="Low complexity" evidence="8">
    <location>
        <begin position="905"/>
        <end position="915"/>
    </location>
</feature>
<dbReference type="Proteomes" id="UP000649617">
    <property type="component" value="Unassembled WGS sequence"/>
</dbReference>
<evidence type="ECO:0000256" key="1">
    <source>
        <dbReference type="ARBA" id="ARBA00004777"/>
    </source>
</evidence>
<proteinExistence type="inferred from homology"/>
<evidence type="ECO:0000256" key="3">
    <source>
        <dbReference type="ARBA" id="ARBA00022563"/>
    </source>
</evidence>
<name>A0A812VRV4_SYMPI</name>
<dbReference type="InterPro" id="IPR011043">
    <property type="entry name" value="Gal_Oxase/kelch_b-propeller"/>
</dbReference>
<dbReference type="PRINTS" id="PR00085">
    <property type="entry name" value="THFDHDRGNASE"/>
</dbReference>
<dbReference type="InterPro" id="IPR037293">
    <property type="entry name" value="Gal_Oxidase_central_sf"/>
</dbReference>
<keyword evidence="5" id="KW-0521">NADP</keyword>
<evidence type="ECO:0000256" key="7">
    <source>
        <dbReference type="ARBA" id="ARBA00023268"/>
    </source>
</evidence>
<dbReference type="AlphaFoldDB" id="A0A812VRV4"/>
<dbReference type="InterPro" id="IPR000672">
    <property type="entry name" value="THF_DH/CycHdrlase"/>
</dbReference>
<dbReference type="Gene3D" id="3.40.50.720">
    <property type="entry name" value="NAD(P)-binding Rossmann-like Domain"/>
    <property type="match status" value="1"/>
</dbReference>
<evidence type="ECO:0000256" key="4">
    <source>
        <dbReference type="ARBA" id="ARBA00022801"/>
    </source>
</evidence>
<dbReference type="Gene3D" id="3.40.50.10860">
    <property type="entry name" value="Leucine Dehydrogenase, chain A, domain 1"/>
    <property type="match status" value="1"/>
</dbReference>
<comment type="subunit">
    <text evidence="2">Homodimer.</text>
</comment>
<keyword evidence="12" id="KW-1185">Reference proteome</keyword>
<feature type="compositionally biased region" description="Acidic residues" evidence="8">
    <location>
        <begin position="916"/>
        <end position="925"/>
    </location>
</feature>
<comment type="caution">
    <text evidence="11">The sequence shown here is derived from an EMBL/GenBank/DDBJ whole genome shotgun (WGS) entry which is preliminary data.</text>
</comment>
<dbReference type="Pfam" id="PF00763">
    <property type="entry name" value="THF_DHG_CYH"/>
    <property type="match status" value="1"/>
</dbReference>
<evidence type="ECO:0000256" key="2">
    <source>
        <dbReference type="ARBA" id="ARBA00011738"/>
    </source>
</evidence>
<dbReference type="GO" id="GO:0004488">
    <property type="term" value="F:methylenetetrahydrofolate dehydrogenase (NADP+) activity"/>
    <property type="evidence" value="ECO:0007669"/>
    <property type="project" value="InterPro"/>
</dbReference>
<dbReference type="HAMAP" id="MF_01576">
    <property type="entry name" value="THF_DHG_CYH"/>
    <property type="match status" value="1"/>
</dbReference>
<keyword evidence="4" id="KW-0378">Hydrolase</keyword>
<feature type="domain" description="Tetrahydrofolate dehydrogenase/cyclohydrolase NAD(P)-binding" evidence="10">
    <location>
        <begin position="181"/>
        <end position="326"/>
    </location>
</feature>
<reference evidence="11" key="1">
    <citation type="submission" date="2021-02" db="EMBL/GenBank/DDBJ databases">
        <authorList>
            <person name="Dougan E. K."/>
            <person name="Rhodes N."/>
            <person name="Thang M."/>
            <person name="Chan C."/>
        </authorList>
    </citation>
    <scope>NUCLEOTIDE SEQUENCE</scope>
</reference>
<evidence type="ECO:0000259" key="9">
    <source>
        <dbReference type="Pfam" id="PF00763"/>
    </source>
</evidence>
<organism evidence="11 12">
    <name type="scientific">Symbiodinium pilosum</name>
    <name type="common">Dinoflagellate</name>
    <dbReference type="NCBI Taxonomy" id="2952"/>
    <lineage>
        <taxon>Eukaryota</taxon>
        <taxon>Sar</taxon>
        <taxon>Alveolata</taxon>
        <taxon>Dinophyceae</taxon>
        <taxon>Suessiales</taxon>
        <taxon>Symbiodiniaceae</taxon>
        <taxon>Symbiodinium</taxon>
    </lineage>
</organism>
<dbReference type="InterPro" id="IPR020630">
    <property type="entry name" value="THF_DH/CycHdrlase_cat_dom"/>
</dbReference>
<evidence type="ECO:0000259" key="10">
    <source>
        <dbReference type="Pfam" id="PF02882"/>
    </source>
</evidence>
<keyword evidence="3" id="KW-0554">One-carbon metabolism</keyword>
<feature type="compositionally biased region" description="Polar residues" evidence="8">
    <location>
        <begin position="935"/>
        <end position="950"/>
    </location>
</feature>
<evidence type="ECO:0000313" key="12">
    <source>
        <dbReference type="Proteomes" id="UP000649617"/>
    </source>
</evidence>
<dbReference type="SUPFAM" id="SSF50965">
    <property type="entry name" value="Galactose oxidase, central domain"/>
    <property type="match status" value="1"/>
</dbReference>
<comment type="pathway">
    <text evidence="1">One-carbon metabolism; tetrahydrofolate interconversion.</text>
</comment>
<dbReference type="SUPFAM" id="SSF53223">
    <property type="entry name" value="Aminoacid dehydrogenase-like, N-terminal domain"/>
    <property type="match status" value="1"/>
</dbReference>
<evidence type="ECO:0000256" key="6">
    <source>
        <dbReference type="ARBA" id="ARBA00023002"/>
    </source>
</evidence>
<evidence type="ECO:0000256" key="8">
    <source>
        <dbReference type="SAM" id="MobiDB-lite"/>
    </source>
</evidence>
<feature type="compositionally biased region" description="Basic and acidic residues" evidence="8">
    <location>
        <begin position="887"/>
        <end position="900"/>
    </location>
</feature>
<dbReference type="CDD" id="cd01080">
    <property type="entry name" value="NAD_bind_m-THF_DH_Cyclohyd"/>
    <property type="match status" value="1"/>
</dbReference>
<dbReference type="GO" id="GO:0005829">
    <property type="term" value="C:cytosol"/>
    <property type="evidence" value="ECO:0007669"/>
    <property type="project" value="TreeGrafter"/>
</dbReference>
<gene>
    <name evidence="11" type="primary">FOLD4</name>
    <name evidence="11" type="ORF">SPIL2461_LOCUS16911</name>
</gene>
<dbReference type="PANTHER" id="PTHR48099:SF5">
    <property type="entry name" value="C-1-TETRAHYDROFOLATE SYNTHASE, CYTOPLASMIC"/>
    <property type="match status" value="1"/>
</dbReference>
<dbReference type="EMBL" id="CAJNIZ010042816">
    <property type="protein sequence ID" value="CAE7639252.1"/>
    <property type="molecule type" value="Genomic_DNA"/>
</dbReference>
<protein>
    <submittedName>
        <fullName evidence="11">FOLD4 protein</fullName>
    </submittedName>
</protein>
<keyword evidence="7" id="KW-0511">Multifunctional enzyme</keyword>
<feature type="region of interest" description="Disordered" evidence="8">
    <location>
        <begin position="869"/>
        <end position="959"/>
    </location>
</feature>
<dbReference type="FunFam" id="3.40.50.720:FF:000006">
    <property type="entry name" value="Bifunctional protein FolD"/>
    <property type="match status" value="1"/>
</dbReference>
<dbReference type="Gene3D" id="2.130.10.80">
    <property type="entry name" value="Galactose oxidase/kelch, beta-propeller"/>
    <property type="match status" value="1"/>
</dbReference>
<dbReference type="GO" id="GO:0004477">
    <property type="term" value="F:methenyltetrahydrofolate cyclohydrolase activity"/>
    <property type="evidence" value="ECO:0007669"/>
    <property type="project" value="TreeGrafter"/>
</dbReference>
<dbReference type="SUPFAM" id="SSF51735">
    <property type="entry name" value="NAD(P)-binding Rossmann-fold domains"/>
    <property type="match status" value="1"/>
</dbReference>
<dbReference type="PANTHER" id="PTHR48099">
    <property type="entry name" value="C-1-TETRAHYDROFOLATE SYNTHASE, CYTOPLASMIC-RELATED"/>
    <property type="match status" value="1"/>
</dbReference>
<dbReference type="InterPro" id="IPR008323">
    <property type="entry name" value="UCP033563"/>
</dbReference>